<organism evidence="1 2">
    <name type="scientific">Orycteropus afer afer</name>
    <dbReference type="NCBI Taxonomy" id="1230840"/>
    <lineage>
        <taxon>Eukaryota</taxon>
        <taxon>Metazoa</taxon>
        <taxon>Chordata</taxon>
        <taxon>Craniata</taxon>
        <taxon>Vertebrata</taxon>
        <taxon>Euteleostomi</taxon>
        <taxon>Mammalia</taxon>
        <taxon>Eutheria</taxon>
        <taxon>Afrotheria</taxon>
        <taxon>Tubulidentata</taxon>
        <taxon>Orycteropodidae</taxon>
        <taxon>Orycteropus</taxon>
    </lineage>
</organism>
<evidence type="ECO:0000313" key="2">
    <source>
        <dbReference type="RefSeq" id="XP_042638835.1"/>
    </source>
</evidence>
<protein>
    <submittedName>
        <fullName evidence="2">RIMS-binding protein 3C</fullName>
    </submittedName>
</protein>
<dbReference type="RefSeq" id="XP_042638835.1">
    <property type="nucleotide sequence ID" value="XM_042782901.1"/>
</dbReference>
<name>A0AC54ZAV1_ORYAF</name>
<dbReference type="Proteomes" id="UP000694850">
    <property type="component" value="Unplaced"/>
</dbReference>
<reference evidence="2" key="1">
    <citation type="submission" date="2025-08" db="UniProtKB">
        <authorList>
            <consortium name="RefSeq"/>
        </authorList>
    </citation>
    <scope>IDENTIFICATION</scope>
</reference>
<evidence type="ECO:0000313" key="1">
    <source>
        <dbReference type="Proteomes" id="UP000694850"/>
    </source>
</evidence>
<gene>
    <name evidence="2" type="primary">LOC103209566</name>
</gene>
<proteinExistence type="predicted"/>
<keyword evidence="1" id="KW-1185">Reference proteome</keyword>
<sequence>MTKDYPSPLGGARASPKKPGSLGSATAVLEEQRREVEKLRAELEAERARGRAERRRFAAQARQLREAGERERQQLADHLRSKWEAQRSRELRQLQEAVLREREAEIRQLLRWKDAQLRQLRQRLQHERDGVVRQARALQRQLAEELVNRGYCSRAGAPEAAAAQCRCRLQDVLAQLRWETDGEQAARIRHLQAALDGERQLFLRYILEHFRWRPALSALPDPQAVPASEEPTPETASCRPEPAFRRGSLRSQSTSTHVRSRSLDLVPGARSSSPDRLLPTRASSFDSLAPAPSHSLNTTRSRPKASEAEQLASSLPDDSILGSPRPLAPPPPPSPPPPPQSPYPSEHRKSSDLRGGDDSASQPCEVLTPSPPDLDYSALVQRNSELAEALQVLARRCSALREENYQLRRAGFPDEAEEKVKRLKVKNAELTGLARRLEDRARQLQETSLRAVSAPVLGESRAGLELYQAFVRLRARDLTEQAGALLAKDKQIEELQQECYLLQARLSSGLGSAPLPEGGAPGAQRLPVGDLECLLRESRREVLRLQRQLVQQGVGGARAERSCQSAPCEEAQRQLRELERELGARRRECEELSAQAVAARRRGEEAEAQRQAALREGAWLAEENARLQAQADLVRKAEAENSDVLRQLGRACQERDASGLLAEQLLPQLARGQDRRQQLQHDLQKALRDLQAAWEGIRALRCQRREATQVPKSPAGGGGSPECQPGLEDPALPQPSGYKQRREPSLTESLVAPGEPASVPQGSASVPADAPLDSAPQAKKTSSNSSSEMESVWVTVPSCPNLDFDTASEVDDLESDSPSPTLAVGGLEVPATTQLKIKDCVYIFGDMDEDGFYEGELKDGQRIHDCDIPGCPPSKTPPLDPSPLLAGQGKALQNDTSLSLLPGKSQTAVDSGPPPVAKVGSMMEVEILDAGMQAHQPGSLHSVGEQGSSRAPLGAKGPLCVAPTQLELRSVTATSAEVTWVCNSSSHPHVVYLDDQEQALTPAGVSCYTFRSLRPDTQYQVRVEGWLPWSLLQMPRETMCCGITLATPLAGPPDPPLDVLVERHSSAGLLVVSWLPVTIDSAGFSNGVRVTGYAVYTDGLKVAEVASATAGNTLLDLDRLQVPATCQKVSVRTMSLCGESLDSVPALIPEDCWTCHRRPEDSSSGYICGHPSTYNVTFPICPQRLGLAPLSAETSPHTPESHGELQAEFLEAFAEEPPRRWAPVPSLSSEGESPSSGASSQAQGPREAREVCGQDLYFHKSVQDHRLPLPSGQSAEQENPHGDTGNSKNPTPGPVRHSPKGRPVKMLGWPKPSLEKVSKQKQDAHVSSLALRGPSEQCVVSGCHKHTWGVGQQGPREVPRAQGGQGQVPGGRPKLQVHKLSSVLCPALPGKVKTARLGPAWLGQGADSPAKVFMALFDYDPLMMSANPRTSEEELALQKGQLLRVGGSQDPNCFYRGQCSGRVGNIPGHPAAKAQVDVAWTNERWHLPAQGHLHSVGSFPGAQGDPKNPPVWTPKTMIASVGYDPRDKGAGTRAKGQLALTAGDVVTVYGPVDDQGFYYGVSGGHWGLVPAHLLDHMPFHGE</sequence>
<accession>A0AC54ZAV1</accession>